<dbReference type="SUPFAM" id="SSF53187">
    <property type="entry name" value="Zn-dependent exopeptidases"/>
    <property type="match status" value="1"/>
</dbReference>
<gene>
    <name evidence="6" type="ORF">NT6N_16870</name>
</gene>
<evidence type="ECO:0000256" key="1">
    <source>
        <dbReference type="ARBA" id="ARBA00001947"/>
    </source>
</evidence>
<dbReference type="AlphaFoldDB" id="A0AAT9FL38"/>
<evidence type="ECO:0000256" key="2">
    <source>
        <dbReference type="ARBA" id="ARBA00022723"/>
    </source>
</evidence>
<keyword evidence="2" id="KW-0479">Metal-binding</keyword>
<evidence type="ECO:0000256" key="3">
    <source>
        <dbReference type="ARBA" id="ARBA00022801"/>
    </source>
</evidence>
<comment type="cofactor">
    <cofactor evidence="1">
        <name>Zn(2+)</name>
        <dbReference type="ChEBI" id="CHEBI:29105"/>
    </cofactor>
</comment>
<dbReference type="GO" id="GO:0046872">
    <property type="term" value="F:metal ion binding"/>
    <property type="evidence" value="ECO:0007669"/>
    <property type="project" value="UniProtKB-KW"/>
</dbReference>
<protein>
    <submittedName>
        <fullName evidence="6">Deacylase</fullName>
    </submittedName>
</protein>
<keyword evidence="4" id="KW-0862">Zinc</keyword>
<keyword evidence="3" id="KW-0378">Hydrolase</keyword>
<proteinExistence type="predicted"/>
<name>A0AAT9FL38_9BACT</name>
<evidence type="ECO:0000256" key="4">
    <source>
        <dbReference type="ARBA" id="ARBA00022833"/>
    </source>
</evidence>
<accession>A0AAT9FL38</accession>
<dbReference type="PANTHER" id="PTHR37326:SF2">
    <property type="entry name" value="SUCCINYLGLUTAMATE DESUCCINYLASE_ASPARTOACYLASE FAMILY PROTEIN"/>
    <property type="match status" value="1"/>
</dbReference>
<dbReference type="GO" id="GO:0016788">
    <property type="term" value="F:hydrolase activity, acting on ester bonds"/>
    <property type="evidence" value="ECO:0007669"/>
    <property type="project" value="InterPro"/>
</dbReference>
<dbReference type="PANTHER" id="PTHR37326">
    <property type="entry name" value="BLL3975 PROTEIN"/>
    <property type="match status" value="1"/>
</dbReference>
<dbReference type="Pfam" id="PF24827">
    <property type="entry name" value="AstE_AspA_cat"/>
    <property type="match status" value="1"/>
</dbReference>
<dbReference type="EMBL" id="AP026866">
    <property type="protein sequence ID" value="BDS06647.1"/>
    <property type="molecule type" value="Genomic_DNA"/>
</dbReference>
<dbReference type="CDD" id="cd06251">
    <property type="entry name" value="M14_ASTE_ASPA-like"/>
    <property type="match status" value="1"/>
</dbReference>
<feature type="domain" description="Succinylglutamate desuccinylase/Aspartoacylase catalytic" evidence="5">
    <location>
        <begin position="45"/>
        <end position="225"/>
    </location>
</feature>
<dbReference type="PIRSF" id="PIRSF039012">
    <property type="entry name" value="ASP"/>
    <property type="match status" value="1"/>
</dbReference>
<dbReference type="Gene3D" id="3.40.630.10">
    <property type="entry name" value="Zn peptidases"/>
    <property type="match status" value="1"/>
</dbReference>
<dbReference type="GO" id="GO:0016811">
    <property type="term" value="F:hydrolase activity, acting on carbon-nitrogen (but not peptide) bonds, in linear amides"/>
    <property type="evidence" value="ECO:0007669"/>
    <property type="project" value="InterPro"/>
</dbReference>
<dbReference type="KEGG" id="osu:NT6N_16870"/>
<dbReference type="InterPro" id="IPR053138">
    <property type="entry name" value="N-alpha-Ac-DABA_deacetylase"/>
</dbReference>
<dbReference type="InterPro" id="IPR055438">
    <property type="entry name" value="AstE_AspA_cat"/>
</dbReference>
<evidence type="ECO:0000259" key="5">
    <source>
        <dbReference type="Pfam" id="PF24827"/>
    </source>
</evidence>
<evidence type="ECO:0000313" key="6">
    <source>
        <dbReference type="EMBL" id="BDS06647.1"/>
    </source>
</evidence>
<organism evidence="6">
    <name type="scientific">Oceaniferula spumae</name>
    <dbReference type="NCBI Taxonomy" id="2979115"/>
    <lineage>
        <taxon>Bacteria</taxon>
        <taxon>Pseudomonadati</taxon>
        <taxon>Verrucomicrobiota</taxon>
        <taxon>Verrucomicrobiia</taxon>
        <taxon>Verrucomicrobiales</taxon>
        <taxon>Verrucomicrobiaceae</taxon>
        <taxon>Oceaniferula</taxon>
    </lineage>
</organism>
<sequence length="356" mass="38657">MSDMEIQGQVIKPGERKLVRIKVGVLTTHEPVTLRCWVIRGKQEGPTLMVTGCLHGDEINGAEIIRRLINSSSLRRGFKGTLIAVPIVNVPAYSNRSRYLPDRRDLNRVFPGSPKGSLGGRLAHILTSDLLPLCNAVVDLHTGAVNRANLPQIRVTADDEQSLELATAFGPPVTLLSAVREGTFRSACNAAGVPVILYESGEALRLDTASIRFGKRGVLTVMRHLGMLPKRAAAARKRAANAVLCGKSYWERAQIGGLFTPRMALGRAVKENDVLGFVADPLGDYEEEIRASQSGILIGRTNEGQADEGDALFHIAQVKYPDRAEKRIVKSGEGLSDIAAGDDDHPVHYDPYTDVI</sequence>
<dbReference type="InterPro" id="IPR043795">
    <property type="entry name" value="N-alpha-Ac-DABA-like"/>
</dbReference>
<reference evidence="6" key="1">
    <citation type="submission" date="2024-07" db="EMBL/GenBank/DDBJ databases">
        <title>Complete genome sequence of Verrucomicrobiaceae bacterium NT6N.</title>
        <authorList>
            <person name="Huang C."/>
            <person name="Takami H."/>
            <person name="Hamasaki K."/>
        </authorList>
    </citation>
    <scope>NUCLEOTIDE SEQUENCE</scope>
    <source>
        <strain evidence="6">NT6N</strain>
    </source>
</reference>